<dbReference type="EMBL" id="JAKCXM010000133">
    <property type="protein sequence ID" value="KAJ0401243.1"/>
    <property type="molecule type" value="Genomic_DNA"/>
</dbReference>
<protein>
    <recommendedName>
        <fullName evidence="5">Phosphoglycerate mutase</fullName>
    </recommendedName>
</protein>
<proteinExistence type="predicted"/>
<dbReference type="InterPro" id="IPR029033">
    <property type="entry name" value="His_PPase_superfam"/>
</dbReference>
<reference evidence="3" key="1">
    <citation type="submission" date="2021-12" db="EMBL/GenBank/DDBJ databases">
        <title>Prjna785345.</title>
        <authorList>
            <person name="Rujirawat T."/>
            <person name="Krajaejun T."/>
        </authorList>
    </citation>
    <scope>NUCLEOTIDE SEQUENCE</scope>
    <source>
        <strain evidence="3">Pi057C3</strain>
    </source>
</reference>
<feature type="binding site" evidence="2">
    <location>
        <begin position="90"/>
        <end position="97"/>
    </location>
    <ligand>
        <name>substrate</name>
    </ligand>
</feature>
<dbReference type="Pfam" id="PF00300">
    <property type="entry name" value="His_Phos_1"/>
    <property type="match status" value="1"/>
</dbReference>
<evidence type="ECO:0000313" key="4">
    <source>
        <dbReference type="Proteomes" id="UP001209570"/>
    </source>
</evidence>
<dbReference type="AlphaFoldDB" id="A0AAD5MB38"/>
<comment type="caution">
    <text evidence="3">The sequence shown here is derived from an EMBL/GenBank/DDBJ whole genome shotgun (WGS) entry which is preliminary data.</text>
</comment>
<accession>A0AAD5MB38</accession>
<dbReference type="PROSITE" id="PS00175">
    <property type="entry name" value="PG_MUTASE"/>
    <property type="match status" value="1"/>
</dbReference>
<feature type="binding site" evidence="2">
    <location>
        <position position="141"/>
    </location>
    <ligand>
        <name>substrate</name>
    </ligand>
</feature>
<dbReference type="InterPro" id="IPR050275">
    <property type="entry name" value="PGM_Phosphatase"/>
</dbReference>
<sequence length="293" mass="31834">MAPQLVVVASAASSSSSSAATSAPAASLTPTAVDALEVVASDDEEEVVAKAPQGSRQVALTTRRPSFEVASIAQQLPPVGERCTRLYLCRHGQTEYNRLCKYQGRGVDTVLNGMGLLQATCLAHAMRHVPLRAIYSSSLRRAFETATLVAKFHPKVELQHFSDLEEMSFGVMEGQDHVLFEDVVDSVHAQWDGGDFGVRFPSGECPLDVVSRGVSRINALVQAAQGQDHVLIVAHGRFNKVVLAQMLDGHLNNMHELHQDNTCVNVVDYDHDTHQYHAVALNNTIHLPPTLTP</sequence>
<keyword evidence="4" id="KW-1185">Reference proteome</keyword>
<evidence type="ECO:0000256" key="1">
    <source>
        <dbReference type="PIRSR" id="PIRSR613078-1"/>
    </source>
</evidence>
<dbReference type="Gene3D" id="3.40.50.1240">
    <property type="entry name" value="Phosphoglycerate mutase-like"/>
    <property type="match status" value="1"/>
</dbReference>
<dbReference type="PANTHER" id="PTHR48100:SF10">
    <property type="entry name" value="2-CARBOXY-D-ARABINITOL-1-PHOSPHATASE-RELATED"/>
    <property type="match status" value="1"/>
</dbReference>
<dbReference type="Proteomes" id="UP001209570">
    <property type="component" value="Unassembled WGS sequence"/>
</dbReference>
<organism evidence="3 4">
    <name type="scientific">Pythium insidiosum</name>
    <name type="common">Pythiosis disease agent</name>
    <dbReference type="NCBI Taxonomy" id="114742"/>
    <lineage>
        <taxon>Eukaryota</taxon>
        <taxon>Sar</taxon>
        <taxon>Stramenopiles</taxon>
        <taxon>Oomycota</taxon>
        <taxon>Peronosporomycetes</taxon>
        <taxon>Pythiales</taxon>
        <taxon>Pythiaceae</taxon>
        <taxon>Pythium</taxon>
    </lineage>
</organism>
<evidence type="ECO:0008006" key="5">
    <source>
        <dbReference type="Google" id="ProtNLM"/>
    </source>
</evidence>
<dbReference type="CDD" id="cd07067">
    <property type="entry name" value="HP_PGM_like"/>
    <property type="match status" value="1"/>
</dbReference>
<evidence type="ECO:0000313" key="3">
    <source>
        <dbReference type="EMBL" id="KAJ0401243.1"/>
    </source>
</evidence>
<name>A0AAD5MB38_PYTIN</name>
<gene>
    <name evidence="3" type="ORF">P43SY_010967</name>
</gene>
<evidence type="ECO:0000256" key="2">
    <source>
        <dbReference type="PIRSR" id="PIRSR613078-2"/>
    </source>
</evidence>
<dbReference type="InterPro" id="IPR001345">
    <property type="entry name" value="PG/BPGM_mutase_AS"/>
</dbReference>
<dbReference type="SMART" id="SM00855">
    <property type="entry name" value="PGAM"/>
    <property type="match status" value="1"/>
</dbReference>
<dbReference type="SUPFAM" id="SSF53254">
    <property type="entry name" value="Phosphoglycerate mutase-like"/>
    <property type="match status" value="1"/>
</dbReference>
<feature type="active site" description="Proton donor/acceptor" evidence="1">
    <location>
        <position position="166"/>
    </location>
</feature>
<dbReference type="GO" id="GO:0016791">
    <property type="term" value="F:phosphatase activity"/>
    <property type="evidence" value="ECO:0007669"/>
    <property type="project" value="TreeGrafter"/>
</dbReference>
<dbReference type="PANTHER" id="PTHR48100">
    <property type="entry name" value="BROAD-SPECIFICITY PHOSPHATASE YOR283W-RELATED"/>
    <property type="match status" value="1"/>
</dbReference>
<dbReference type="InterPro" id="IPR013078">
    <property type="entry name" value="His_Pase_superF_clade-1"/>
</dbReference>
<feature type="active site" description="Tele-phosphohistidine intermediate" evidence="1">
    <location>
        <position position="91"/>
    </location>
</feature>